<accession>A0A9W6LP17</accession>
<proteinExistence type="predicted"/>
<keyword evidence="2" id="KW-1185">Reference proteome</keyword>
<comment type="caution">
    <text evidence="1">The sequence shown here is derived from an EMBL/GenBank/DDBJ whole genome shotgun (WGS) entry which is preliminary data.</text>
</comment>
<dbReference type="RefSeq" id="WP_281837622.1">
    <property type="nucleotide sequence ID" value="NZ_BSDY01000029.1"/>
</dbReference>
<dbReference type="EMBL" id="BSDY01000029">
    <property type="protein sequence ID" value="GLI57946.1"/>
    <property type="molecule type" value="Genomic_DNA"/>
</dbReference>
<dbReference type="AlphaFoldDB" id="A0A9W6LP17"/>
<reference evidence="1" key="1">
    <citation type="submission" date="2022-12" db="EMBL/GenBank/DDBJ databases">
        <title>Reference genome sequencing for broad-spectrum identification of bacterial and archaeal isolates by mass spectrometry.</title>
        <authorList>
            <person name="Sekiguchi Y."/>
            <person name="Tourlousse D.M."/>
        </authorList>
    </citation>
    <scope>NUCLEOTIDE SEQUENCE</scope>
    <source>
        <strain evidence="1">10succ1</strain>
    </source>
</reference>
<dbReference type="Proteomes" id="UP001144471">
    <property type="component" value="Unassembled WGS sequence"/>
</dbReference>
<protein>
    <submittedName>
        <fullName evidence="1">Uncharacterized protein</fullName>
    </submittedName>
</protein>
<sequence>MKKNYILLGVGMLILSLITYTSLDEKDYRGTYRGVYWKGHSKGISLQEAKQKIETVLTLEKDGAISDAKIEFWVLKNEGWVARNNPEAEVSVDFSVDPVAATPGSNYKKGISMFHIKTIDMMGFYAVAVAEDGTVAFTITDACIRYQMEAKLKPGFNFNSKFGDMTINNGLVPTVRTSKSGLLKPEEWSQLEGKNLYTLHQYNNVIKKRGILKGIDEDSTVLEMLTALGVEFKDGTPEKMDVRYGFHSNGGWKGNYDAIAEYLIGKKATEIKSLIDWSPQKYSRAVNENNYFGIDIPAGATKSVQNSSDGIAGATIRMSRENTSYMYALVEAGILKEEEVIKGRF</sequence>
<evidence type="ECO:0000313" key="1">
    <source>
        <dbReference type="EMBL" id="GLI57946.1"/>
    </source>
</evidence>
<organism evidence="1 2">
    <name type="scientific">Propionigenium maris DSM 9537</name>
    <dbReference type="NCBI Taxonomy" id="1123000"/>
    <lineage>
        <taxon>Bacteria</taxon>
        <taxon>Fusobacteriati</taxon>
        <taxon>Fusobacteriota</taxon>
        <taxon>Fusobacteriia</taxon>
        <taxon>Fusobacteriales</taxon>
        <taxon>Fusobacteriaceae</taxon>
        <taxon>Propionigenium</taxon>
    </lineage>
</organism>
<gene>
    <name evidence="1" type="ORF">PM10SUCC1_34600</name>
</gene>
<evidence type="ECO:0000313" key="2">
    <source>
        <dbReference type="Proteomes" id="UP001144471"/>
    </source>
</evidence>
<name>A0A9W6LP17_9FUSO</name>